<sequence length="239" mass="27339">MKTKSEVKSMPLAPNKPRKCASVFQVRELEKTFESDPRPSHDKRIQLAKRLDMMPRTVQIWFQNRRAKARSQNHLMVKAVNCPPAQPDFKPKPMMSLPYCFSPQTNLDCFMESINLSPPEMDTPPNQSFTPYDFSYPALDPWASFHYDQQFLDISLGLNPMCNPMAAHMGNPLGGMVGTPQPEFFQPMAWAQHNSSYPPPQSYPRQQYSMSYPPLMDMVDDETTGRITLSSENNPQSTQ</sequence>
<comment type="caution">
    <text evidence="1">The sequence shown here is derived from an EMBL/GenBank/DDBJ whole genome shotgun (WGS) entry which is preliminary data.</text>
</comment>
<gene>
    <name evidence="1" type="ORF">DSO57_1005167</name>
</gene>
<name>A0ACC2TVP5_9FUNG</name>
<keyword evidence="2" id="KW-1185">Reference proteome</keyword>
<reference evidence="1" key="1">
    <citation type="submission" date="2022-04" db="EMBL/GenBank/DDBJ databases">
        <title>Genome of the entomopathogenic fungus Entomophthora muscae.</title>
        <authorList>
            <person name="Elya C."/>
            <person name="Lovett B.R."/>
            <person name="Lee E."/>
            <person name="Macias A.M."/>
            <person name="Hajek A.E."/>
            <person name="De Bivort B.L."/>
            <person name="Kasson M.T."/>
            <person name="De Fine Licht H.H."/>
            <person name="Stajich J.E."/>
        </authorList>
    </citation>
    <scope>NUCLEOTIDE SEQUENCE</scope>
    <source>
        <strain evidence="1">Berkeley</strain>
    </source>
</reference>
<evidence type="ECO:0000313" key="2">
    <source>
        <dbReference type="Proteomes" id="UP001165960"/>
    </source>
</evidence>
<organism evidence="1 2">
    <name type="scientific">Entomophthora muscae</name>
    <dbReference type="NCBI Taxonomy" id="34485"/>
    <lineage>
        <taxon>Eukaryota</taxon>
        <taxon>Fungi</taxon>
        <taxon>Fungi incertae sedis</taxon>
        <taxon>Zoopagomycota</taxon>
        <taxon>Entomophthoromycotina</taxon>
        <taxon>Entomophthoromycetes</taxon>
        <taxon>Entomophthorales</taxon>
        <taxon>Entomophthoraceae</taxon>
        <taxon>Entomophthora</taxon>
    </lineage>
</organism>
<dbReference type="Proteomes" id="UP001165960">
    <property type="component" value="Unassembled WGS sequence"/>
</dbReference>
<protein>
    <submittedName>
        <fullName evidence="1">Uncharacterized protein</fullName>
    </submittedName>
</protein>
<proteinExistence type="predicted"/>
<dbReference type="EMBL" id="QTSX02002143">
    <property type="protein sequence ID" value="KAJ9078603.1"/>
    <property type="molecule type" value="Genomic_DNA"/>
</dbReference>
<evidence type="ECO:0000313" key="1">
    <source>
        <dbReference type="EMBL" id="KAJ9078603.1"/>
    </source>
</evidence>
<accession>A0ACC2TVP5</accession>